<name>A0A1H8KJE8_9RHOB</name>
<sequence length="100" mass="10803">MNGMGRLGLILLGLLAACGPVPREVAERNCYERARLAQQPRGEIRAGLGSDGEAAGGFDIAVSSDFLMGRDPAQVYDSCVYQQSGQLPSQPLYSRSDWRN</sequence>
<proteinExistence type="predicted"/>
<evidence type="ECO:0008006" key="3">
    <source>
        <dbReference type="Google" id="ProtNLM"/>
    </source>
</evidence>
<protein>
    <recommendedName>
        <fullName evidence="3">Lipoprotein</fullName>
    </recommendedName>
</protein>
<dbReference type="AlphaFoldDB" id="A0A1H8KJE8"/>
<evidence type="ECO:0000313" key="1">
    <source>
        <dbReference type="EMBL" id="SEN93042.1"/>
    </source>
</evidence>
<dbReference type="Proteomes" id="UP000198761">
    <property type="component" value="Unassembled WGS sequence"/>
</dbReference>
<dbReference type="STRING" id="933059.SAMN04488103_109107"/>
<dbReference type="EMBL" id="FOCE01000009">
    <property type="protein sequence ID" value="SEN93042.1"/>
    <property type="molecule type" value="Genomic_DNA"/>
</dbReference>
<accession>A0A1H8KJE8</accession>
<reference evidence="1 2" key="1">
    <citation type="submission" date="2016-10" db="EMBL/GenBank/DDBJ databases">
        <authorList>
            <person name="de Groot N.N."/>
        </authorList>
    </citation>
    <scope>NUCLEOTIDE SEQUENCE [LARGE SCALE GENOMIC DNA]</scope>
    <source>
        <strain evidence="1 2">DSM 3857</strain>
    </source>
</reference>
<organism evidence="1 2">
    <name type="scientific">Gemmobacter aquatilis</name>
    <dbReference type="NCBI Taxonomy" id="933059"/>
    <lineage>
        <taxon>Bacteria</taxon>
        <taxon>Pseudomonadati</taxon>
        <taxon>Pseudomonadota</taxon>
        <taxon>Alphaproteobacteria</taxon>
        <taxon>Rhodobacterales</taxon>
        <taxon>Paracoccaceae</taxon>
        <taxon>Gemmobacter</taxon>
    </lineage>
</organism>
<evidence type="ECO:0000313" key="2">
    <source>
        <dbReference type="Proteomes" id="UP000198761"/>
    </source>
</evidence>
<gene>
    <name evidence="1" type="ORF">SAMN04488103_109107</name>
</gene>
<dbReference type="PROSITE" id="PS51257">
    <property type="entry name" value="PROKAR_LIPOPROTEIN"/>
    <property type="match status" value="1"/>
</dbReference>
<keyword evidence="2" id="KW-1185">Reference proteome</keyword>